<keyword evidence="2" id="KW-1185">Reference proteome</keyword>
<gene>
    <name evidence="1" type="ORF">QLQ12_39335</name>
</gene>
<organism evidence="1 2">
    <name type="scientific">Actinoplanes sandaracinus</name>
    <dbReference type="NCBI Taxonomy" id="3045177"/>
    <lineage>
        <taxon>Bacteria</taxon>
        <taxon>Bacillati</taxon>
        <taxon>Actinomycetota</taxon>
        <taxon>Actinomycetes</taxon>
        <taxon>Micromonosporales</taxon>
        <taxon>Micromonosporaceae</taxon>
        <taxon>Actinoplanes</taxon>
    </lineage>
</organism>
<evidence type="ECO:0000313" key="1">
    <source>
        <dbReference type="EMBL" id="MDI6104663.1"/>
    </source>
</evidence>
<dbReference type="EMBL" id="JASCTH010000036">
    <property type="protein sequence ID" value="MDI6104663.1"/>
    <property type="molecule type" value="Genomic_DNA"/>
</dbReference>
<comment type="caution">
    <text evidence="1">The sequence shown here is derived from an EMBL/GenBank/DDBJ whole genome shotgun (WGS) entry which is preliminary data.</text>
</comment>
<reference evidence="1 2" key="1">
    <citation type="submission" date="2023-05" db="EMBL/GenBank/DDBJ databases">
        <title>Actinoplanes sp. NEAU-A12 genome sequencing.</title>
        <authorList>
            <person name="Wang Z.-S."/>
        </authorList>
    </citation>
    <scope>NUCLEOTIDE SEQUENCE [LARGE SCALE GENOMIC DNA]</scope>
    <source>
        <strain evidence="1 2">NEAU-A12</strain>
    </source>
</reference>
<evidence type="ECO:0000313" key="2">
    <source>
        <dbReference type="Proteomes" id="UP001241758"/>
    </source>
</evidence>
<sequence>MSGQASDWYHSSSGGWTGDGCGGRVVSVPMSGSLTKDDRDNVIVWWFRTGPVRTGNCVLSVYVPDTGNPKDAAGKPAHYLVRADDDIDAGVIAEFDVDQSANQGRWVDAGRYGITSGEISVQMVTRGIDWGSGREDDHLGVSALRADCRAG</sequence>
<proteinExistence type="predicted"/>
<accession>A0ABT6WY41</accession>
<name>A0ABT6WY41_9ACTN</name>
<dbReference type="Proteomes" id="UP001241758">
    <property type="component" value="Unassembled WGS sequence"/>
</dbReference>
<evidence type="ECO:0008006" key="3">
    <source>
        <dbReference type="Google" id="ProtNLM"/>
    </source>
</evidence>
<dbReference type="RefSeq" id="WP_282766070.1">
    <property type="nucleotide sequence ID" value="NZ_JASCTH010000036.1"/>
</dbReference>
<protein>
    <recommendedName>
        <fullName evidence="3">Secreted protein</fullName>
    </recommendedName>
</protein>